<proteinExistence type="predicted"/>
<dbReference type="EC" id="3.4.19.12" evidence="2"/>
<sequence>MKLMCLECFLVGKPTFGRSLLRILQLFRNSSRGIVDEGDESFDVKFDLIYTMGAQRSVELSPQRWTVIQGFLHLVREYADCVKVRLPHSIQRGGFPRIRLLDRDGEQALLTYIGTHICESGIVSLSISRQDKPMRHAVSMYIMKSDLTAHEIAAVERDGGFMAFNHLLKFNRAEAEYQVWVDNAPTHSPAYHQLVGVNLDDPDQIFPALRFSKATADYFLSHIGFPTEMKEFPDKLSASGWDTGEIKSCPTVGFRGTNDSRQTLPLSVRQLDLPEVSATTRKLLACIPHPCDPCTSDAQTLLDLVLYFEPPAQVIFDVGARILELSNHDMAKAWLRRNPAGGRTQAIVFVNDRDEICALDRNGRVDSLQTSPFAQHMDACFVFLHEHTVHENEKVGNGQSVVFFIPNEVKFNILALRRKDGGSPIDVSDVLLQAVAETSSEIRRSIPLWAVQGNRFERHQDCGRILVKFKGLDVLSSALQEEQERELPQEIGIEPQVHRPPPPATPAAHPVYPHITSFVATGNLASASEAYRPAFYTL</sequence>
<evidence type="ECO:0000256" key="2">
    <source>
        <dbReference type="ARBA" id="ARBA00012759"/>
    </source>
</evidence>
<comment type="catalytic activity">
    <reaction evidence="1">
        <text>Thiol-dependent hydrolysis of ester, thioester, amide, peptide and isopeptide bonds formed by the C-terminal Gly of ubiquitin (a 76-residue protein attached to proteins as an intracellular targeting signal).</text>
        <dbReference type="EC" id="3.4.19.12"/>
    </reaction>
</comment>
<keyword evidence="9" id="KW-1185">Reference proteome</keyword>
<dbReference type="PANTHER" id="PTHR13367:SF34">
    <property type="match status" value="1"/>
</dbReference>
<dbReference type="Pfam" id="PF12340">
    <property type="entry name" value="DUF3638"/>
    <property type="match status" value="1"/>
</dbReference>
<keyword evidence="4" id="KW-0833">Ubl conjugation pathway</keyword>
<evidence type="ECO:0000313" key="8">
    <source>
        <dbReference type="EMBL" id="KAJ5265034.1"/>
    </source>
</evidence>
<gene>
    <name evidence="8" type="ORF">N7505_007827</name>
</gene>
<keyword evidence="6" id="KW-0788">Thiol protease</keyword>
<dbReference type="EMBL" id="JAPVEB010000004">
    <property type="protein sequence ID" value="KAJ5265034.1"/>
    <property type="molecule type" value="Genomic_DNA"/>
</dbReference>
<dbReference type="Proteomes" id="UP001220256">
    <property type="component" value="Unassembled WGS sequence"/>
</dbReference>
<evidence type="ECO:0000256" key="1">
    <source>
        <dbReference type="ARBA" id="ARBA00000707"/>
    </source>
</evidence>
<evidence type="ECO:0000256" key="3">
    <source>
        <dbReference type="ARBA" id="ARBA00022670"/>
    </source>
</evidence>
<name>A0ABQ8WFE6_PENCH</name>
<feature type="domain" description="DUF3638" evidence="7">
    <location>
        <begin position="2"/>
        <end position="81"/>
    </location>
</feature>
<keyword evidence="3" id="KW-0645">Protease</keyword>
<reference evidence="8 9" key="1">
    <citation type="journal article" date="2023" name="IMA Fungus">
        <title>Comparative genomic study of the Penicillium genus elucidates a diverse pangenome and 15 lateral gene transfer events.</title>
        <authorList>
            <person name="Petersen C."/>
            <person name="Sorensen T."/>
            <person name="Nielsen M.R."/>
            <person name="Sondergaard T.E."/>
            <person name="Sorensen J.L."/>
            <person name="Fitzpatrick D.A."/>
            <person name="Frisvad J.C."/>
            <person name="Nielsen K.L."/>
        </authorList>
    </citation>
    <scope>NUCLEOTIDE SEQUENCE [LARGE SCALE GENOMIC DNA]</scope>
    <source>
        <strain evidence="8 9">IBT 3361</strain>
    </source>
</reference>
<dbReference type="PANTHER" id="PTHR13367">
    <property type="entry name" value="UBIQUITIN THIOESTERASE"/>
    <property type="match status" value="1"/>
</dbReference>
<dbReference type="InterPro" id="IPR051346">
    <property type="entry name" value="OTU_Deubiquitinase"/>
</dbReference>
<keyword evidence="5" id="KW-0378">Hydrolase</keyword>
<accession>A0ABQ8WFE6</accession>
<evidence type="ECO:0000259" key="7">
    <source>
        <dbReference type="Pfam" id="PF12340"/>
    </source>
</evidence>
<organism evidence="8 9">
    <name type="scientific">Penicillium chrysogenum</name>
    <name type="common">Penicillium notatum</name>
    <dbReference type="NCBI Taxonomy" id="5076"/>
    <lineage>
        <taxon>Eukaryota</taxon>
        <taxon>Fungi</taxon>
        <taxon>Dikarya</taxon>
        <taxon>Ascomycota</taxon>
        <taxon>Pezizomycotina</taxon>
        <taxon>Eurotiomycetes</taxon>
        <taxon>Eurotiomycetidae</taxon>
        <taxon>Eurotiales</taxon>
        <taxon>Aspergillaceae</taxon>
        <taxon>Penicillium</taxon>
        <taxon>Penicillium chrysogenum species complex</taxon>
    </lineage>
</organism>
<evidence type="ECO:0000256" key="6">
    <source>
        <dbReference type="ARBA" id="ARBA00022807"/>
    </source>
</evidence>
<evidence type="ECO:0000256" key="4">
    <source>
        <dbReference type="ARBA" id="ARBA00022786"/>
    </source>
</evidence>
<dbReference type="InterPro" id="IPR022099">
    <property type="entry name" value="DUF3638"/>
</dbReference>
<evidence type="ECO:0000313" key="9">
    <source>
        <dbReference type="Proteomes" id="UP001220256"/>
    </source>
</evidence>
<evidence type="ECO:0000256" key="5">
    <source>
        <dbReference type="ARBA" id="ARBA00022801"/>
    </source>
</evidence>
<comment type="caution">
    <text evidence="8">The sequence shown here is derived from an EMBL/GenBank/DDBJ whole genome shotgun (WGS) entry which is preliminary data.</text>
</comment>
<protein>
    <recommendedName>
        <fullName evidence="2">ubiquitinyl hydrolase 1</fullName>
        <ecNumber evidence="2">3.4.19.12</ecNumber>
    </recommendedName>
</protein>